<gene>
    <name evidence="1" type="ORF">SDC9_129125</name>
</gene>
<dbReference type="AlphaFoldDB" id="A0A645CYR9"/>
<evidence type="ECO:0000313" key="1">
    <source>
        <dbReference type="EMBL" id="MPM82067.1"/>
    </source>
</evidence>
<accession>A0A645CYR9</accession>
<dbReference type="EMBL" id="VSSQ01031254">
    <property type="protein sequence ID" value="MPM82067.1"/>
    <property type="molecule type" value="Genomic_DNA"/>
</dbReference>
<name>A0A645CYR9_9ZZZZ</name>
<proteinExistence type="predicted"/>
<comment type="caution">
    <text evidence="1">The sequence shown here is derived from an EMBL/GenBank/DDBJ whole genome shotgun (WGS) entry which is preliminary data.</text>
</comment>
<reference evidence="1" key="1">
    <citation type="submission" date="2019-08" db="EMBL/GenBank/DDBJ databases">
        <authorList>
            <person name="Kucharzyk K."/>
            <person name="Murdoch R.W."/>
            <person name="Higgins S."/>
            <person name="Loffler F."/>
        </authorList>
    </citation>
    <scope>NUCLEOTIDE SEQUENCE</scope>
</reference>
<protein>
    <submittedName>
        <fullName evidence="1">Uncharacterized protein</fullName>
    </submittedName>
</protein>
<organism evidence="1">
    <name type="scientific">bioreactor metagenome</name>
    <dbReference type="NCBI Taxonomy" id="1076179"/>
    <lineage>
        <taxon>unclassified sequences</taxon>
        <taxon>metagenomes</taxon>
        <taxon>ecological metagenomes</taxon>
    </lineage>
</organism>
<sequence length="48" mass="5661">MIFRINETVQTENYSKTMLYFSVLEVRFEAWSYGDIFYPGSHEATMAS</sequence>